<evidence type="ECO:0000259" key="1">
    <source>
        <dbReference type="Pfam" id="PF22740"/>
    </source>
</evidence>
<proteinExistence type="predicted"/>
<sequence>MAQVEDINIKLFSFGHSFGVPIDVDLLFSIRHLPVTNVENYQQYDGRHQRIQNELLHLAEYEGFLETIIEQLKNFINEHNKNSITIAVGCEQGRHRCDLETSTISLKVGTVICQVDYSENFTLVNQDQIQSAHWSNQQVSVFTAYAWMSNSGGEGYSFGFVADSAKHDKYCAITCLENLVEEIINIMSDVNEIIFFSDGAARQFKNRYVIQHLTTMMDKFDINFSRNYFTSSHGKGIVDSIGGTLERLVWMEIMTGVICSSAKEFVDICRRKTRTIIVNLVQQAQFDTTRITLENTF</sequence>
<dbReference type="Pfam" id="PF22740">
    <property type="entry name" value="PapZ_C"/>
    <property type="match status" value="1"/>
</dbReference>
<dbReference type="PANTHER" id="PTHR46601:SF2">
    <property type="entry name" value="UBIQUITIN-LIKE PROTEASE FAMILY PROFILE DOMAIN-CONTAINING PROTEIN"/>
    <property type="match status" value="1"/>
</dbReference>
<evidence type="ECO:0000313" key="3">
    <source>
        <dbReference type="Proteomes" id="UP000663872"/>
    </source>
</evidence>
<accession>A0A817SLU4</accession>
<reference evidence="2" key="1">
    <citation type="submission" date="2021-02" db="EMBL/GenBank/DDBJ databases">
        <authorList>
            <person name="Nowell W R."/>
        </authorList>
    </citation>
    <scope>NUCLEOTIDE SEQUENCE</scope>
</reference>
<name>A0A817SLU4_9BILA</name>
<dbReference type="InterPro" id="IPR053931">
    <property type="entry name" value="RapZ_C"/>
</dbReference>
<protein>
    <recommendedName>
        <fullName evidence="1">RapZ C-terminal domain-containing protein</fullName>
    </recommendedName>
</protein>
<feature type="domain" description="RapZ C-terminal" evidence="1">
    <location>
        <begin position="8"/>
        <end position="97"/>
    </location>
</feature>
<dbReference type="PANTHER" id="PTHR46601">
    <property type="entry name" value="ULP_PROTEASE DOMAIN-CONTAINING PROTEIN"/>
    <property type="match status" value="1"/>
</dbReference>
<dbReference type="EMBL" id="CAJNYT010000020">
    <property type="protein sequence ID" value="CAF3301804.1"/>
    <property type="molecule type" value="Genomic_DNA"/>
</dbReference>
<dbReference type="Proteomes" id="UP000663872">
    <property type="component" value="Unassembled WGS sequence"/>
</dbReference>
<evidence type="ECO:0000313" key="2">
    <source>
        <dbReference type="EMBL" id="CAF3301804.1"/>
    </source>
</evidence>
<comment type="caution">
    <text evidence="2">The sequence shown here is derived from an EMBL/GenBank/DDBJ whole genome shotgun (WGS) entry which is preliminary data.</text>
</comment>
<organism evidence="2 3">
    <name type="scientific">Rotaria socialis</name>
    <dbReference type="NCBI Taxonomy" id="392032"/>
    <lineage>
        <taxon>Eukaryota</taxon>
        <taxon>Metazoa</taxon>
        <taxon>Spiralia</taxon>
        <taxon>Gnathifera</taxon>
        <taxon>Rotifera</taxon>
        <taxon>Eurotatoria</taxon>
        <taxon>Bdelloidea</taxon>
        <taxon>Philodinida</taxon>
        <taxon>Philodinidae</taxon>
        <taxon>Rotaria</taxon>
    </lineage>
</organism>
<gene>
    <name evidence="2" type="ORF">GRG538_LOCUS634</name>
</gene>
<dbReference type="AlphaFoldDB" id="A0A817SLU4"/>